<organism evidence="1 2">
    <name type="scientific">Anatilimnocola aggregata</name>
    <dbReference type="NCBI Taxonomy" id="2528021"/>
    <lineage>
        <taxon>Bacteria</taxon>
        <taxon>Pseudomonadati</taxon>
        <taxon>Planctomycetota</taxon>
        <taxon>Planctomycetia</taxon>
        <taxon>Pirellulales</taxon>
        <taxon>Pirellulaceae</taxon>
        <taxon>Anatilimnocola</taxon>
    </lineage>
</organism>
<sequence>MPATMNQPNSNPRRLLASFGLESDSAGANAHYIDAAEFRRLMVSNRRMERADRLAPKMRGLRDLETGELYLTDERWLLDGKR</sequence>
<reference evidence="1 2" key="1">
    <citation type="submission" date="2019-02" db="EMBL/GenBank/DDBJ databases">
        <title>Deep-cultivation of Planctomycetes and their phenomic and genomic characterization uncovers novel biology.</title>
        <authorList>
            <person name="Wiegand S."/>
            <person name="Jogler M."/>
            <person name="Boedeker C."/>
            <person name="Pinto D."/>
            <person name="Vollmers J."/>
            <person name="Rivas-Marin E."/>
            <person name="Kohn T."/>
            <person name="Peeters S.H."/>
            <person name="Heuer A."/>
            <person name="Rast P."/>
            <person name="Oberbeckmann S."/>
            <person name="Bunk B."/>
            <person name="Jeske O."/>
            <person name="Meyerdierks A."/>
            <person name="Storesund J.E."/>
            <person name="Kallscheuer N."/>
            <person name="Luecker S."/>
            <person name="Lage O.M."/>
            <person name="Pohl T."/>
            <person name="Merkel B.J."/>
            <person name="Hornburger P."/>
            <person name="Mueller R.-W."/>
            <person name="Bruemmer F."/>
            <person name="Labrenz M."/>
            <person name="Spormann A.M."/>
            <person name="Op den Camp H."/>
            <person name="Overmann J."/>
            <person name="Amann R."/>
            <person name="Jetten M.S.M."/>
            <person name="Mascher T."/>
            <person name="Medema M.H."/>
            <person name="Devos D.P."/>
            <person name="Kaster A.-K."/>
            <person name="Ovreas L."/>
            <person name="Rohde M."/>
            <person name="Galperin M.Y."/>
            <person name="Jogler C."/>
        </authorList>
    </citation>
    <scope>NUCLEOTIDE SEQUENCE [LARGE SCALE GENOMIC DNA]</scope>
    <source>
        <strain evidence="1 2">ETA_A8</strain>
    </source>
</reference>
<dbReference type="AlphaFoldDB" id="A0A517YDT4"/>
<accession>A0A517YDT4</accession>
<dbReference type="KEGG" id="aagg:ETAA8_35140"/>
<name>A0A517YDT4_9BACT</name>
<proteinExistence type="predicted"/>
<dbReference type="EMBL" id="CP036274">
    <property type="protein sequence ID" value="QDU28414.1"/>
    <property type="molecule type" value="Genomic_DNA"/>
</dbReference>
<keyword evidence="2" id="KW-1185">Reference proteome</keyword>
<dbReference type="OrthoDB" id="9986539at2"/>
<protein>
    <submittedName>
        <fullName evidence="1">Uncharacterized protein</fullName>
    </submittedName>
</protein>
<evidence type="ECO:0000313" key="1">
    <source>
        <dbReference type="EMBL" id="QDU28414.1"/>
    </source>
</evidence>
<dbReference type="RefSeq" id="WP_145090664.1">
    <property type="nucleotide sequence ID" value="NZ_CP036274.1"/>
</dbReference>
<gene>
    <name evidence="1" type="ORF">ETAA8_35140</name>
</gene>
<dbReference type="Proteomes" id="UP000315017">
    <property type="component" value="Chromosome"/>
</dbReference>
<evidence type="ECO:0000313" key="2">
    <source>
        <dbReference type="Proteomes" id="UP000315017"/>
    </source>
</evidence>